<protein>
    <recommendedName>
        <fullName evidence="2">Glycosyl transferase family 1 domain-containing protein</fullName>
    </recommendedName>
</protein>
<name>A0A0F9SRT9_9ZZZZ</name>
<comment type="caution">
    <text evidence="1">The sequence shown here is derived from an EMBL/GenBank/DDBJ whole genome shotgun (WGS) entry which is preliminary data.</text>
</comment>
<dbReference type="Gene3D" id="3.40.50.2000">
    <property type="entry name" value="Glycogen Phosphorylase B"/>
    <property type="match status" value="2"/>
</dbReference>
<evidence type="ECO:0000313" key="1">
    <source>
        <dbReference type="EMBL" id="KKN71705.1"/>
    </source>
</evidence>
<dbReference type="Pfam" id="PF13692">
    <property type="entry name" value="Glyco_trans_1_4"/>
    <property type="match status" value="1"/>
</dbReference>
<evidence type="ECO:0008006" key="2">
    <source>
        <dbReference type="Google" id="ProtNLM"/>
    </source>
</evidence>
<proteinExistence type="predicted"/>
<dbReference type="EMBL" id="LAZR01000377">
    <property type="protein sequence ID" value="KKN71705.1"/>
    <property type="molecule type" value="Genomic_DNA"/>
</dbReference>
<organism evidence="1">
    <name type="scientific">marine sediment metagenome</name>
    <dbReference type="NCBI Taxonomy" id="412755"/>
    <lineage>
        <taxon>unclassified sequences</taxon>
        <taxon>metagenomes</taxon>
        <taxon>ecological metagenomes</taxon>
    </lineage>
</organism>
<reference evidence="1" key="1">
    <citation type="journal article" date="2015" name="Nature">
        <title>Complex archaea that bridge the gap between prokaryotes and eukaryotes.</title>
        <authorList>
            <person name="Spang A."/>
            <person name="Saw J.H."/>
            <person name="Jorgensen S.L."/>
            <person name="Zaremba-Niedzwiedzka K."/>
            <person name="Martijn J."/>
            <person name="Lind A.E."/>
            <person name="van Eijk R."/>
            <person name="Schleper C."/>
            <person name="Guy L."/>
            <person name="Ettema T.J."/>
        </authorList>
    </citation>
    <scope>NUCLEOTIDE SEQUENCE</scope>
</reference>
<gene>
    <name evidence="1" type="ORF">LCGC14_0417710</name>
</gene>
<dbReference type="SUPFAM" id="SSF53756">
    <property type="entry name" value="UDP-Glycosyltransferase/glycogen phosphorylase"/>
    <property type="match status" value="1"/>
</dbReference>
<accession>A0A0F9SRT9</accession>
<dbReference type="AlphaFoldDB" id="A0A0F9SRT9"/>
<sequence>MQVTILSDRPDGLGGGWSWANNFSDGIKGYEPSEDIFIIPSASMVGRDEVEKIKGKGKIVLRVDNWLKDSRNRGTGMTRMKDYARLADVVVYQSQWAMDFISPYLPKKEHEYVVLNGSDPEKFRPGGNMFEKRGKNDRCLYVRQNRDDSKQPHMAFYEYQQIRNESLEKNIEMELWIVGRFGPESVEWNFDLEDAPVKYLGQIPYEKMGDVYRACDWFLYSYYNDACSNCLNEAMMCELNIHDCGGMLSTGGAKEQMVAGPRTSGDMVKEYINIFDTITI</sequence>